<dbReference type="PANTHER" id="PTHR10281:SF76">
    <property type="entry name" value="CALCUTTA CUP-RELATED"/>
    <property type="match status" value="1"/>
</dbReference>
<dbReference type="OrthoDB" id="194358at2759"/>
<dbReference type="SUPFAM" id="SSF48403">
    <property type="entry name" value="Ankyrin repeat"/>
    <property type="match status" value="1"/>
</dbReference>
<evidence type="ECO:0000256" key="2">
    <source>
        <dbReference type="SAM" id="MobiDB-lite"/>
    </source>
</evidence>
<name>A0A024G7A2_9STRA</name>
<sequence>MRLRSSVLLAVSGTTAAVGLFALYYTTAKGSNYHRVLRWLWRMRPTDSTPFSNSLQKAPLREYQSYEKCPHILWVSICGTIFDISGESTILFHPQEGCYARWIGHDVTELLILGGIDVDEMRHEDERSAFDNDMAFSRIDFARLSVSNNTKEYRRYKVIEEWYKRFCLRYPIIGQATDIFANVEWAVVRQKWRNEVQKPYQSNPSKCPLGFGNKNQRNKPPSKTTTKRMISFYGKQYDVSGQASYESDGPLAHFVGHDITFAIANGSKREDHLDVKAEYSFDQQLFLEHYRTVLEQKCAEIVNEQSTYQTESNQTKDKTQEDLTKLLQNIVSEGNVDKLKRVLDAVKGSPTLNEPCPRSGMTLLHRAVESDQEGIVRLLLEAGADVNATASLYEDATPLDLAKRFASQHVQELLLLHQST</sequence>
<dbReference type="PANTHER" id="PTHR10281">
    <property type="entry name" value="MEMBRANE-ASSOCIATED PROGESTERONE RECEPTOR COMPONENT-RELATED"/>
    <property type="match status" value="1"/>
</dbReference>
<dbReference type="PROSITE" id="PS50297">
    <property type="entry name" value="ANK_REP_REGION"/>
    <property type="match status" value="1"/>
</dbReference>
<keyword evidence="4" id="KW-1185">Reference proteome</keyword>
<dbReference type="InterPro" id="IPR050577">
    <property type="entry name" value="MAPR/NEUFC/NENF-like"/>
</dbReference>
<keyword evidence="1" id="KW-0040">ANK repeat</keyword>
<gene>
    <name evidence="3" type="primary">Ag1487</name>
    <name evidence="3" type="ORF">BN9_029900</name>
</gene>
<feature type="compositionally biased region" description="Polar residues" evidence="2">
    <location>
        <begin position="213"/>
        <end position="225"/>
    </location>
</feature>
<dbReference type="Gene3D" id="1.25.40.20">
    <property type="entry name" value="Ankyrin repeat-containing domain"/>
    <property type="match status" value="1"/>
</dbReference>
<organism evidence="3 4">
    <name type="scientific">Albugo candida</name>
    <dbReference type="NCBI Taxonomy" id="65357"/>
    <lineage>
        <taxon>Eukaryota</taxon>
        <taxon>Sar</taxon>
        <taxon>Stramenopiles</taxon>
        <taxon>Oomycota</taxon>
        <taxon>Peronosporomycetes</taxon>
        <taxon>Albuginales</taxon>
        <taxon>Albuginaceae</taxon>
        <taxon>Albugo</taxon>
    </lineage>
</organism>
<feature type="region of interest" description="Disordered" evidence="2">
    <location>
        <begin position="199"/>
        <end position="225"/>
    </location>
</feature>
<dbReference type="Pfam" id="PF12796">
    <property type="entry name" value="Ank_2"/>
    <property type="match status" value="1"/>
</dbReference>
<comment type="caution">
    <text evidence="3">The sequence shown here is derived from an EMBL/GenBank/DDBJ whole genome shotgun (WGS) entry which is preliminary data.</text>
</comment>
<dbReference type="GO" id="GO:0012505">
    <property type="term" value="C:endomembrane system"/>
    <property type="evidence" value="ECO:0007669"/>
    <property type="project" value="TreeGrafter"/>
</dbReference>
<reference evidence="3 4" key="1">
    <citation type="submission" date="2012-05" db="EMBL/GenBank/DDBJ databases">
        <title>Recombination and specialization in a pathogen metapopulation.</title>
        <authorList>
            <person name="Gardiner A."/>
            <person name="Kemen E."/>
            <person name="Schultz-Larsen T."/>
            <person name="MacLean D."/>
            <person name="Van Oosterhout C."/>
            <person name="Jones J.D.G."/>
        </authorList>
    </citation>
    <scope>NUCLEOTIDE SEQUENCE [LARGE SCALE GENOMIC DNA]</scope>
    <source>
        <strain evidence="3 4">Ac Nc2</strain>
    </source>
</reference>
<dbReference type="InParanoid" id="A0A024G7A2"/>
<dbReference type="SUPFAM" id="SSF55856">
    <property type="entry name" value="Cytochrome b5-like heme/steroid binding domain"/>
    <property type="match status" value="1"/>
</dbReference>
<feature type="repeat" description="ANK" evidence="1">
    <location>
        <begin position="359"/>
        <end position="391"/>
    </location>
</feature>
<dbReference type="Proteomes" id="UP000053237">
    <property type="component" value="Unassembled WGS sequence"/>
</dbReference>
<accession>A0A024G7A2</accession>
<evidence type="ECO:0000313" key="4">
    <source>
        <dbReference type="Proteomes" id="UP000053237"/>
    </source>
</evidence>
<dbReference type="InterPro" id="IPR036400">
    <property type="entry name" value="Cyt_B5-like_heme/steroid_sf"/>
</dbReference>
<dbReference type="InterPro" id="IPR036770">
    <property type="entry name" value="Ankyrin_rpt-contain_sf"/>
</dbReference>
<dbReference type="SMART" id="SM00248">
    <property type="entry name" value="ANK"/>
    <property type="match status" value="1"/>
</dbReference>
<dbReference type="GO" id="GO:0016020">
    <property type="term" value="C:membrane"/>
    <property type="evidence" value="ECO:0007669"/>
    <property type="project" value="TreeGrafter"/>
</dbReference>
<dbReference type="AlphaFoldDB" id="A0A024G7A2"/>
<dbReference type="PROSITE" id="PS50088">
    <property type="entry name" value="ANK_REPEAT"/>
    <property type="match status" value="1"/>
</dbReference>
<dbReference type="EMBL" id="CAIX01000031">
    <property type="protein sequence ID" value="CCI42206.1"/>
    <property type="molecule type" value="Genomic_DNA"/>
</dbReference>
<dbReference type="InterPro" id="IPR002110">
    <property type="entry name" value="Ankyrin_rpt"/>
</dbReference>
<proteinExistence type="predicted"/>
<protein>
    <submittedName>
        <fullName evidence="3">Ag1487 protein</fullName>
    </submittedName>
</protein>
<evidence type="ECO:0000256" key="1">
    <source>
        <dbReference type="PROSITE-ProRule" id="PRU00023"/>
    </source>
</evidence>
<evidence type="ECO:0000313" key="3">
    <source>
        <dbReference type="EMBL" id="CCI42206.1"/>
    </source>
</evidence>
<dbReference type="Gene3D" id="3.10.120.10">
    <property type="entry name" value="Cytochrome b5-like heme/steroid binding domain"/>
    <property type="match status" value="2"/>
</dbReference>